<keyword evidence="2" id="KW-0472">Membrane</keyword>
<keyword evidence="2" id="KW-0812">Transmembrane</keyword>
<organism evidence="4 5">
    <name type="scientific">Rhynchospora breviuscula</name>
    <dbReference type="NCBI Taxonomy" id="2022672"/>
    <lineage>
        <taxon>Eukaryota</taxon>
        <taxon>Viridiplantae</taxon>
        <taxon>Streptophyta</taxon>
        <taxon>Embryophyta</taxon>
        <taxon>Tracheophyta</taxon>
        <taxon>Spermatophyta</taxon>
        <taxon>Magnoliopsida</taxon>
        <taxon>Liliopsida</taxon>
        <taxon>Poales</taxon>
        <taxon>Cyperaceae</taxon>
        <taxon>Cyperoideae</taxon>
        <taxon>Rhynchosporeae</taxon>
        <taxon>Rhynchospora</taxon>
    </lineage>
</organism>
<keyword evidence="2" id="KW-1133">Transmembrane helix</keyword>
<feature type="compositionally biased region" description="Basic and acidic residues" evidence="1">
    <location>
        <begin position="1"/>
        <end position="24"/>
    </location>
</feature>
<dbReference type="InterPro" id="IPR045883">
    <property type="entry name" value="At4g13530-like"/>
</dbReference>
<dbReference type="Proteomes" id="UP001151287">
    <property type="component" value="Unassembled WGS sequence"/>
</dbReference>
<proteinExistence type="predicted"/>
<feature type="region of interest" description="Disordered" evidence="1">
    <location>
        <begin position="1"/>
        <end position="91"/>
    </location>
</feature>
<dbReference type="AlphaFoldDB" id="A0A9Q0CKV1"/>
<accession>A0A9Q0CKV1</accession>
<dbReference type="EMBL" id="JAMQYH010000003">
    <property type="protein sequence ID" value="KAJ1695527.1"/>
    <property type="molecule type" value="Genomic_DNA"/>
</dbReference>
<evidence type="ECO:0000313" key="4">
    <source>
        <dbReference type="EMBL" id="KAJ1695527.1"/>
    </source>
</evidence>
<dbReference type="Pfam" id="PF20705">
    <property type="entry name" value="DUF6821"/>
    <property type="match status" value="1"/>
</dbReference>
<evidence type="ECO:0000256" key="1">
    <source>
        <dbReference type="SAM" id="MobiDB-lite"/>
    </source>
</evidence>
<name>A0A9Q0CKV1_9POAL</name>
<reference evidence="4" key="1">
    <citation type="journal article" date="2022" name="Cell">
        <title>Repeat-based holocentromeres influence genome architecture and karyotype evolution.</title>
        <authorList>
            <person name="Hofstatter P.G."/>
            <person name="Thangavel G."/>
            <person name="Lux T."/>
            <person name="Neumann P."/>
            <person name="Vondrak T."/>
            <person name="Novak P."/>
            <person name="Zhang M."/>
            <person name="Costa L."/>
            <person name="Castellani M."/>
            <person name="Scott A."/>
            <person name="Toegelov H."/>
            <person name="Fuchs J."/>
            <person name="Mata-Sucre Y."/>
            <person name="Dias Y."/>
            <person name="Vanzela A.L.L."/>
            <person name="Huettel B."/>
            <person name="Almeida C.C.S."/>
            <person name="Simkova H."/>
            <person name="Souza G."/>
            <person name="Pedrosa-Harand A."/>
            <person name="Macas J."/>
            <person name="Mayer K.F.X."/>
            <person name="Houben A."/>
            <person name="Marques A."/>
        </authorList>
    </citation>
    <scope>NUCLEOTIDE SEQUENCE</scope>
    <source>
        <strain evidence="4">RhyBre1mFocal</strain>
    </source>
</reference>
<dbReference type="PANTHER" id="PTHR33646:SF6">
    <property type="entry name" value="TRANSMEMBRANE PROTEIN"/>
    <property type="match status" value="1"/>
</dbReference>
<evidence type="ECO:0000313" key="5">
    <source>
        <dbReference type="Proteomes" id="UP001151287"/>
    </source>
</evidence>
<sequence length="237" mass="27256">MDELNDLHDWELLHSSDSPHKELESSQLNYESDAGMIKDDYFSLDSSSKYPKRAPSEEEEEDTLYPSDNPSWVDPESFPTNQPREFWSDESNYTEKREIGQLSGERHDTSYLESDTCDSISENGEKELEKRWDVWWKVPFEMIKLFVLRIRPVWSLSALATILGVVVLGRKLLKSKVQYKSRSLMPLKIVHDEKRATQLKARAGRLNEAFSVVKRVSLIRATFPAGAVTPSPVLGLY</sequence>
<dbReference type="OrthoDB" id="1931521at2759"/>
<gene>
    <name evidence="4" type="ORF">LUZ63_012225</name>
</gene>
<feature type="domain" description="DUF6821" evidence="3">
    <location>
        <begin position="128"/>
        <end position="226"/>
    </location>
</feature>
<feature type="transmembrane region" description="Helical" evidence="2">
    <location>
        <begin position="153"/>
        <end position="173"/>
    </location>
</feature>
<dbReference type="InterPro" id="IPR049224">
    <property type="entry name" value="DUF6821"/>
</dbReference>
<dbReference type="PANTHER" id="PTHR33646">
    <property type="entry name" value="GB|AAF00631.1"/>
    <property type="match status" value="1"/>
</dbReference>
<evidence type="ECO:0000256" key="2">
    <source>
        <dbReference type="SAM" id="Phobius"/>
    </source>
</evidence>
<protein>
    <recommendedName>
        <fullName evidence="3">DUF6821 domain-containing protein</fullName>
    </recommendedName>
</protein>
<comment type="caution">
    <text evidence="4">The sequence shown here is derived from an EMBL/GenBank/DDBJ whole genome shotgun (WGS) entry which is preliminary data.</text>
</comment>
<evidence type="ECO:0000259" key="3">
    <source>
        <dbReference type="Pfam" id="PF20705"/>
    </source>
</evidence>
<keyword evidence="5" id="KW-1185">Reference proteome</keyword>